<gene>
    <name evidence="1" type="ORF">BpHYR1_015739</name>
</gene>
<accession>A0A3M7PX11</accession>
<evidence type="ECO:0000313" key="2">
    <source>
        <dbReference type="Proteomes" id="UP000276133"/>
    </source>
</evidence>
<protein>
    <submittedName>
        <fullName evidence="1">Uncharacterized protein</fullName>
    </submittedName>
</protein>
<sequence>MNQDQVKESKAESNQYEDKLNNQLHPSLQLRLSLQIQQSSRRIIRMAKNRKATSIFKEIQQSPRRPGSAGEGVTLLRRRGRTAPDFCWFLLEQLLPLPAIQEQFLNLEQPSNFYGHIQQYFSAQDAVPDAFDASSRFLRLHRDTPHSITKISPMLMFGRSNTSGLPSMVKQLDNSEIHAKAVENDNRAKLKMKEHFDNVLKTRQPQIRVGSKQVIDYLTEDDEVGVKQGTEDANSLLVEKRKGDGGEMSTVVRPAKA</sequence>
<proteinExistence type="predicted"/>
<evidence type="ECO:0000313" key="1">
    <source>
        <dbReference type="EMBL" id="RNA03494.1"/>
    </source>
</evidence>
<name>A0A3M7PX11_BRAPC</name>
<dbReference type="Proteomes" id="UP000276133">
    <property type="component" value="Unassembled WGS sequence"/>
</dbReference>
<dbReference type="AlphaFoldDB" id="A0A3M7PX11"/>
<dbReference type="EMBL" id="REGN01008475">
    <property type="protein sequence ID" value="RNA03494.1"/>
    <property type="molecule type" value="Genomic_DNA"/>
</dbReference>
<reference evidence="1 2" key="1">
    <citation type="journal article" date="2018" name="Sci. Rep.">
        <title>Genomic signatures of local adaptation to the degree of environmental predictability in rotifers.</title>
        <authorList>
            <person name="Franch-Gras L."/>
            <person name="Hahn C."/>
            <person name="Garcia-Roger E.M."/>
            <person name="Carmona M.J."/>
            <person name="Serra M."/>
            <person name="Gomez A."/>
        </authorList>
    </citation>
    <scope>NUCLEOTIDE SEQUENCE [LARGE SCALE GENOMIC DNA]</scope>
    <source>
        <strain evidence="1">HYR1</strain>
    </source>
</reference>
<organism evidence="1 2">
    <name type="scientific">Brachionus plicatilis</name>
    <name type="common">Marine rotifer</name>
    <name type="synonym">Brachionus muelleri</name>
    <dbReference type="NCBI Taxonomy" id="10195"/>
    <lineage>
        <taxon>Eukaryota</taxon>
        <taxon>Metazoa</taxon>
        <taxon>Spiralia</taxon>
        <taxon>Gnathifera</taxon>
        <taxon>Rotifera</taxon>
        <taxon>Eurotatoria</taxon>
        <taxon>Monogononta</taxon>
        <taxon>Pseudotrocha</taxon>
        <taxon>Ploima</taxon>
        <taxon>Brachionidae</taxon>
        <taxon>Brachionus</taxon>
    </lineage>
</organism>
<comment type="caution">
    <text evidence="1">The sequence shown here is derived from an EMBL/GenBank/DDBJ whole genome shotgun (WGS) entry which is preliminary data.</text>
</comment>
<feature type="non-terminal residue" evidence="1">
    <location>
        <position position="257"/>
    </location>
</feature>
<keyword evidence="2" id="KW-1185">Reference proteome</keyword>